<evidence type="ECO:0000313" key="10">
    <source>
        <dbReference type="EMBL" id="KJU85605.1"/>
    </source>
</evidence>
<proteinExistence type="inferred from homology"/>
<evidence type="ECO:0000256" key="7">
    <source>
        <dbReference type="ARBA" id="ARBA00047575"/>
    </source>
</evidence>
<evidence type="ECO:0000313" key="11">
    <source>
        <dbReference type="Proteomes" id="UP000033423"/>
    </source>
</evidence>
<dbReference type="PATRIC" id="fig|29290.4.peg.2921"/>
<protein>
    <recommendedName>
        <fullName evidence="6">NAD(+) hydrolase ThsA</fullName>
        <ecNumber evidence="4">3.2.2.5</ecNumber>
    </recommendedName>
</protein>
<keyword evidence="1" id="KW-0378">Hydrolase</keyword>
<evidence type="ECO:0000256" key="2">
    <source>
        <dbReference type="ARBA" id="ARBA00023027"/>
    </source>
</evidence>
<dbReference type="Gene3D" id="3.40.50.450">
    <property type="match status" value="1"/>
</dbReference>
<accession>A0A0F3GUJ6</accession>
<gene>
    <name evidence="10" type="ORF">MBAV_002195</name>
</gene>
<dbReference type="GO" id="GO:0003953">
    <property type="term" value="F:NAD+ nucleosidase activity"/>
    <property type="evidence" value="ECO:0007669"/>
    <property type="project" value="UniProtKB-EC"/>
</dbReference>
<dbReference type="EMBL" id="LACI01000945">
    <property type="protein sequence ID" value="KJU85605.1"/>
    <property type="molecule type" value="Genomic_DNA"/>
</dbReference>
<dbReference type="Pfam" id="PF13289">
    <property type="entry name" value="SIR2_2"/>
    <property type="match status" value="1"/>
</dbReference>
<sequence>MSIDKKIFIREFVKAIEEKNAAIFAGAGLSKDGGFVDWKGLLRLIADEIGLDVDKECDLVAVAQYCINNRGGNRGFINQILIEEFTKKVSISKNHKILSKLPIDTYWTTNYDKLIEKVLEENGKTVDVKITQTNLATNKPKRDAIIYKMHGDVDQIADAVICKDDYETYNLRRQLFTTALQGDLVSKTFLFIGISFDDPNIDYILSRIKTLLGHNKREHYCIFRKVNENDNVYAKDRDKFIYDQTKQDLRIKDLQRYSINVVLVDDYTEITGILEQVEKLYRKKIVFISGSANSYGYWETEKALKFVKDLSHKLVSDGNKLVSGYGLGIGSTVITGALEYIFSTRYRHLDEHIMLYPFPQISTTTSPKQLEELFSKYRHEMISNAGVAIFIFGNKIKGGIEVIADGVLKEFDIAFEHGLNVIPIGATGFAAEELWNKVNGDFVKYYGDNDKIKPLFQKLGDKGATSEELIDSVIKMLHILQQSNVKGV</sequence>
<evidence type="ECO:0000259" key="9">
    <source>
        <dbReference type="PROSITE" id="PS50305"/>
    </source>
</evidence>
<dbReference type="EC" id="3.2.2.5" evidence="4"/>
<keyword evidence="3" id="KW-0051">Antiviral defense</keyword>
<comment type="similarity">
    <text evidence="5">Belongs to the soluble Thoeris ThsA family.</text>
</comment>
<dbReference type="Pfam" id="PF18185">
    <property type="entry name" value="STALD"/>
    <property type="match status" value="1"/>
</dbReference>
<name>A0A0F3GUJ6_9BACT</name>
<evidence type="ECO:0000256" key="5">
    <source>
        <dbReference type="ARBA" id="ARBA00035014"/>
    </source>
</evidence>
<comment type="catalytic activity">
    <reaction evidence="7">
        <text>NAD(+) + H2O = ADP-D-ribose + nicotinamide + H(+)</text>
        <dbReference type="Rhea" id="RHEA:16301"/>
        <dbReference type="ChEBI" id="CHEBI:15377"/>
        <dbReference type="ChEBI" id="CHEBI:15378"/>
        <dbReference type="ChEBI" id="CHEBI:17154"/>
        <dbReference type="ChEBI" id="CHEBI:57540"/>
        <dbReference type="ChEBI" id="CHEBI:57967"/>
        <dbReference type="EC" id="3.2.2.5"/>
    </reaction>
    <physiologicalReaction direction="left-to-right" evidence="7">
        <dbReference type="Rhea" id="RHEA:16302"/>
    </physiologicalReaction>
</comment>
<dbReference type="CDD" id="cd01406">
    <property type="entry name" value="SIR2-like"/>
    <property type="match status" value="1"/>
</dbReference>
<keyword evidence="11" id="KW-1185">Reference proteome</keyword>
<dbReference type="InterPro" id="IPR041486">
    <property type="entry name" value="ThsA_STALD"/>
</dbReference>
<reference evidence="10 11" key="1">
    <citation type="submission" date="2015-02" db="EMBL/GenBank/DDBJ databases">
        <title>Single-cell genomics of uncultivated deep-branching MTB reveals a conserved set of magnetosome genes.</title>
        <authorList>
            <person name="Kolinko S."/>
            <person name="Richter M."/>
            <person name="Glockner F.O."/>
            <person name="Brachmann A."/>
            <person name="Schuler D."/>
        </authorList>
    </citation>
    <scope>NUCLEOTIDE SEQUENCE [LARGE SCALE GENOMIC DNA]</scope>
    <source>
        <strain evidence="10">TM-1</strain>
    </source>
</reference>
<comment type="caution">
    <text evidence="8">Lacks conserved residue(s) required for the propagation of feature annotation.</text>
</comment>
<dbReference type="GO" id="GO:0051607">
    <property type="term" value="P:defense response to virus"/>
    <property type="evidence" value="ECO:0007669"/>
    <property type="project" value="UniProtKB-KW"/>
</dbReference>
<dbReference type="PROSITE" id="PS50305">
    <property type="entry name" value="SIRTUIN"/>
    <property type="match status" value="1"/>
</dbReference>
<comment type="caution">
    <text evidence="10">The sequence shown here is derived from an EMBL/GenBank/DDBJ whole genome shotgun (WGS) entry which is preliminary data.</text>
</comment>
<evidence type="ECO:0000256" key="1">
    <source>
        <dbReference type="ARBA" id="ARBA00022801"/>
    </source>
</evidence>
<organism evidence="10 11">
    <name type="scientific">Candidatus Magnetobacterium bavaricum</name>
    <dbReference type="NCBI Taxonomy" id="29290"/>
    <lineage>
        <taxon>Bacteria</taxon>
        <taxon>Pseudomonadati</taxon>
        <taxon>Nitrospirota</taxon>
        <taxon>Thermodesulfovibrionia</taxon>
        <taxon>Thermodesulfovibrionales</taxon>
        <taxon>Candidatus Magnetobacteriaceae</taxon>
        <taxon>Candidatus Magnetobacterium</taxon>
    </lineage>
</organism>
<dbReference type="Proteomes" id="UP000033423">
    <property type="component" value="Unassembled WGS sequence"/>
</dbReference>
<evidence type="ECO:0000256" key="8">
    <source>
        <dbReference type="PROSITE-ProRule" id="PRU00236"/>
    </source>
</evidence>
<dbReference type="SUPFAM" id="SSF52467">
    <property type="entry name" value="DHS-like NAD/FAD-binding domain"/>
    <property type="match status" value="1"/>
</dbReference>
<keyword evidence="2" id="KW-0520">NAD</keyword>
<dbReference type="InterPro" id="IPR029035">
    <property type="entry name" value="DHS-like_NAD/FAD-binding_dom"/>
</dbReference>
<feature type="domain" description="Deacetylase sirtuin-type" evidence="9">
    <location>
        <begin position="2"/>
        <end position="283"/>
    </location>
</feature>
<evidence type="ECO:0000256" key="3">
    <source>
        <dbReference type="ARBA" id="ARBA00023118"/>
    </source>
</evidence>
<dbReference type="InterPro" id="IPR026590">
    <property type="entry name" value="Ssirtuin_cat_dom"/>
</dbReference>
<evidence type="ECO:0000256" key="6">
    <source>
        <dbReference type="ARBA" id="ARBA00035033"/>
    </source>
</evidence>
<dbReference type="AlphaFoldDB" id="A0A0F3GUJ6"/>
<evidence type="ECO:0000256" key="4">
    <source>
        <dbReference type="ARBA" id="ARBA00034327"/>
    </source>
</evidence>